<dbReference type="EMBL" id="AUSU01009983">
    <property type="protein sequence ID" value="EPS57659.1"/>
    <property type="molecule type" value="Genomic_DNA"/>
</dbReference>
<keyword evidence="1" id="KW-0812">Transmembrane</keyword>
<feature type="transmembrane region" description="Helical" evidence="1">
    <location>
        <begin position="45"/>
        <end position="63"/>
    </location>
</feature>
<accession>S8BTC9</accession>
<reference evidence="2 3" key="1">
    <citation type="journal article" date="2013" name="BMC Genomics">
        <title>The miniature genome of a carnivorous plant Genlisea aurea contains a low number of genes and short non-coding sequences.</title>
        <authorList>
            <person name="Leushkin E.V."/>
            <person name="Sutormin R.A."/>
            <person name="Nabieva E.R."/>
            <person name="Penin A.A."/>
            <person name="Kondrashov A.S."/>
            <person name="Logacheva M.D."/>
        </authorList>
    </citation>
    <scope>NUCLEOTIDE SEQUENCE [LARGE SCALE GENOMIC DNA]</scope>
</reference>
<comment type="caution">
    <text evidence="2">The sequence shown here is derived from an EMBL/GenBank/DDBJ whole genome shotgun (WGS) entry which is preliminary data.</text>
</comment>
<keyword evidence="1" id="KW-1133">Transmembrane helix</keyword>
<feature type="non-terminal residue" evidence="2">
    <location>
        <position position="65"/>
    </location>
</feature>
<evidence type="ECO:0000256" key="1">
    <source>
        <dbReference type="SAM" id="Phobius"/>
    </source>
</evidence>
<keyword evidence="1" id="KW-0472">Membrane</keyword>
<gene>
    <name evidence="2" type="ORF">M569_17158</name>
</gene>
<dbReference type="Proteomes" id="UP000015453">
    <property type="component" value="Unassembled WGS sequence"/>
</dbReference>
<sequence length="65" mass="7359">MTSFLVMIFIGLVMRLIGLVMKLIGLVMIVIKLVMINDQFVVMKLVMRLICAIFSVLNIAFLLTI</sequence>
<protein>
    <submittedName>
        <fullName evidence="2">Uncharacterized protein</fullName>
    </submittedName>
</protein>
<dbReference type="AlphaFoldDB" id="S8BTC9"/>
<proteinExistence type="predicted"/>
<evidence type="ECO:0000313" key="3">
    <source>
        <dbReference type="Proteomes" id="UP000015453"/>
    </source>
</evidence>
<organism evidence="2 3">
    <name type="scientific">Genlisea aurea</name>
    <dbReference type="NCBI Taxonomy" id="192259"/>
    <lineage>
        <taxon>Eukaryota</taxon>
        <taxon>Viridiplantae</taxon>
        <taxon>Streptophyta</taxon>
        <taxon>Embryophyta</taxon>
        <taxon>Tracheophyta</taxon>
        <taxon>Spermatophyta</taxon>
        <taxon>Magnoliopsida</taxon>
        <taxon>eudicotyledons</taxon>
        <taxon>Gunneridae</taxon>
        <taxon>Pentapetalae</taxon>
        <taxon>asterids</taxon>
        <taxon>lamiids</taxon>
        <taxon>Lamiales</taxon>
        <taxon>Lentibulariaceae</taxon>
        <taxon>Genlisea</taxon>
    </lineage>
</organism>
<feature type="transmembrane region" description="Helical" evidence="1">
    <location>
        <begin position="6"/>
        <end position="33"/>
    </location>
</feature>
<evidence type="ECO:0000313" key="2">
    <source>
        <dbReference type="EMBL" id="EPS57659.1"/>
    </source>
</evidence>
<name>S8BTC9_9LAMI</name>
<keyword evidence="3" id="KW-1185">Reference proteome</keyword>